<evidence type="ECO:0000313" key="2">
    <source>
        <dbReference type="Proteomes" id="UP001602370"/>
    </source>
</evidence>
<keyword evidence="2" id="KW-1185">Reference proteome</keyword>
<comment type="caution">
    <text evidence="1">The sequence shown here is derived from an EMBL/GenBank/DDBJ whole genome shotgun (WGS) entry which is preliminary data.</text>
</comment>
<dbReference type="RefSeq" id="WP_388309906.1">
    <property type="nucleotide sequence ID" value="NZ_JBIBDZ010000010.1"/>
</dbReference>
<accession>A0ABW6XYF6</accession>
<name>A0ABW6XYF6_9ACTN</name>
<dbReference type="SUPFAM" id="SSF141072">
    <property type="entry name" value="CalX-like"/>
    <property type="match status" value="1"/>
</dbReference>
<reference evidence="1 2" key="1">
    <citation type="submission" date="2024-10" db="EMBL/GenBank/DDBJ databases">
        <title>The Natural Products Discovery Center: Release of the First 8490 Sequenced Strains for Exploring Actinobacteria Biosynthetic Diversity.</title>
        <authorList>
            <person name="Kalkreuter E."/>
            <person name="Kautsar S.A."/>
            <person name="Yang D."/>
            <person name="Bader C.D."/>
            <person name="Teijaro C.N."/>
            <person name="Fluegel L."/>
            <person name="Davis C.M."/>
            <person name="Simpson J.R."/>
            <person name="Lauterbach L."/>
            <person name="Steele A.D."/>
            <person name="Gui C."/>
            <person name="Meng S."/>
            <person name="Li G."/>
            <person name="Viehrig K."/>
            <person name="Ye F."/>
            <person name="Su P."/>
            <person name="Kiefer A.F."/>
            <person name="Nichols A."/>
            <person name="Cepeda A.J."/>
            <person name="Yan W."/>
            <person name="Fan B."/>
            <person name="Jiang Y."/>
            <person name="Adhikari A."/>
            <person name="Zheng C.-J."/>
            <person name="Schuster L."/>
            <person name="Cowan T.M."/>
            <person name="Smanski M.J."/>
            <person name="Chevrette M.G."/>
            <person name="De Carvalho L.P.S."/>
            <person name="Shen B."/>
        </authorList>
    </citation>
    <scope>NUCLEOTIDE SEQUENCE [LARGE SCALE GENOMIC DNA]</scope>
    <source>
        <strain evidence="1 2">NPDC012605</strain>
    </source>
</reference>
<proteinExistence type="predicted"/>
<gene>
    <name evidence="1" type="ORF">ACFY8C_30035</name>
</gene>
<protein>
    <submittedName>
        <fullName evidence="1">Uncharacterized protein</fullName>
    </submittedName>
</protein>
<dbReference type="EMBL" id="JBIBDZ010000010">
    <property type="protein sequence ID" value="MFF5922543.1"/>
    <property type="molecule type" value="Genomic_DNA"/>
</dbReference>
<organism evidence="1 2">
    <name type="scientific">Streptomyces flavochromogenes</name>
    <dbReference type="NCBI Taxonomy" id="68199"/>
    <lineage>
        <taxon>Bacteria</taxon>
        <taxon>Bacillati</taxon>
        <taxon>Actinomycetota</taxon>
        <taxon>Actinomycetes</taxon>
        <taxon>Kitasatosporales</taxon>
        <taxon>Streptomycetaceae</taxon>
        <taxon>Streptomyces</taxon>
    </lineage>
</organism>
<dbReference type="Proteomes" id="UP001602370">
    <property type="component" value="Unassembled WGS sequence"/>
</dbReference>
<dbReference type="InterPro" id="IPR038081">
    <property type="entry name" value="CalX-like_sf"/>
</dbReference>
<dbReference type="Gene3D" id="2.60.40.2030">
    <property type="match status" value="1"/>
</dbReference>
<sequence>MGVARDFGADRRVLGVVPAWCDVAGGTELTTADVDQGWLKERLREVPATATPLSQFEFGLSLPVSVAAGATTAEVRVPTVKDDVREPEESMRAQLTTYDAAWEPVPGAEFVGTVRDAS</sequence>
<evidence type="ECO:0000313" key="1">
    <source>
        <dbReference type="EMBL" id="MFF5922543.1"/>
    </source>
</evidence>